<keyword evidence="1" id="KW-0808">Transferase</keyword>
<feature type="compositionally biased region" description="Basic and acidic residues" evidence="6">
    <location>
        <begin position="282"/>
        <end position="302"/>
    </location>
</feature>
<organism evidence="9 10">
    <name type="scientific">Cystoisospora suis</name>
    <dbReference type="NCBI Taxonomy" id="483139"/>
    <lineage>
        <taxon>Eukaryota</taxon>
        <taxon>Sar</taxon>
        <taxon>Alveolata</taxon>
        <taxon>Apicomplexa</taxon>
        <taxon>Conoidasida</taxon>
        <taxon>Coccidia</taxon>
        <taxon>Eucoccidiorida</taxon>
        <taxon>Eimeriorina</taxon>
        <taxon>Sarcocystidae</taxon>
        <taxon>Cystoisospora</taxon>
    </lineage>
</organism>
<gene>
    <name evidence="9" type="ORF">CSUI_008643</name>
</gene>
<dbReference type="GO" id="GO:0016301">
    <property type="term" value="F:kinase activity"/>
    <property type="evidence" value="ECO:0007669"/>
    <property type="project" value="UniProtKB-KW"/>
</dbReference>
<dbReference type="InterPro" id="IPR007371">
    <property type="entry name" value="TPK_catalytic"/>
</dbReference>
<accession>A0A2C6KJ10</accession>
<evidence type="ECO:0000313" key="10">
    <source>
        <dbReference type="Proteomes" id="UP000221165"/>
    </source>
</evidence>
<protein>
    <submittedName>
        <fullName evidence="9">Thiamine catalytic domain-containing protein</fullName>
    </submittedName>
</protein>
<evidence type="ECO:0000256" key="4">
    <source>
        <dbReference type="ARBA" id="ARBA00022840"/>
    </source>
</evidence>
<evidence type="ECO:0000313" key="9">
    <source>
        <dbReference type="EMBL" id="PHJ17537.1"/>
    </source>
</evidence>
<dbReference type="Pfam" id="PF04265">
    <property type="entry name" value="TPK_B1_binding"/>
    <property type="match status" value="1"/>
</dbReference>
<dbReference type="InterPro" id="IPR006282">
    <property type="entry name" value="Thi_PPkinase"/>
</dbReference>
<dbReference type="InterPro" id="IPR007373">
    <property type="entry name" value="Thiamin_PyroPKinase_B1-bd"/>
</dbReference>
<feature type="compositionally biased region" description="Basic and acidic residues" evidence="6">
    <location>
        <begin position="698"/>
        <end position="713"/>
    </location>
</feature>
<dbReference type="GeneID" id="94431981"/>
<dbReference type="SUPFAM" id="SSF63862">
    <property type="entry name" value="Thiamin pyrophosphokinase, substrate-binding domain"/>
    <property type="match status" value="1"/>
</dbReference>
<evidence type="ECO:0000259" key="8">
    <source>
        <dbReference type="Pfam" id="PF04265"/>
    </source>
</evidence>
<dbReference type="PANTHER" id="PTHR13622:SF8">
    <property type="entry name" value="THIAMIN PYROPHOSPHOKINASE 1"/>
    <property type="match status" value="1"/>
</dbReference>
<dbReference type="OrthoDB" id="25149at2759"/>
<feature type="region of interest" description="Disordered" evidence="6">
    <location>
        <begin position="274"/>
        <end position="303"/>
    </location>
</feature>
<keyword evidence="10" id="KW-1185">Reference proteome</keyword>
<dbReference type="EMBL" id="MIGC01004892">
    <property type="protein sequence ID" value="PHJ17537.1"/>
    <property type="molecule type" value="Genomic_DNA"/>
</dbReference>
<dbReference type="CDD" id="cd07995">
    <property type="entry name" value="TPK"/>
    <property type="match status" value="1"/>
</dbReference>
<dbReference type="GO" id="GO:0009229">
    <property type="term" value="P:thiamine diphosphate biosynthetic process"/>
    <property type="evidence" value="ECO:0007669"/>
    <property type="project" value="InterPro"/>
</dbReference>
<proteinExistence type="predicted"/>
<keyword evidence="3" id="KW-0418">Kinase</keyword>
<dbReference type="Proteomes" id="UP000221165">
    <property type="component" value="Unassembled WGS sequence"/>
</dbReference>
<keyword evidence="2" id="KW-0547">Nucleotide-binding</keyword>
<feature type="coiled-coil region" evidence="5">
    <location>
        <begin position="421"/>
        <end position="488"/>
    </location>
</feature>
<keyword evidence="5" id="KW-0175">Coiled coil</keyword>
<dbReference type="InterPro" id="IPR036759">
    <property type="entry name" value="TPK_catalytic_sf"/>
</dbReference>
<dbReference type="GO" id="GO:0005524">
    <property type="term" value="F:ATP binding"/>
    <property type="evidence" value="ECO:0007669"/>
    <property type="project" value="UniProtKB-KW"/>
</dbReference>
<dbReference type="GO" id="GO:0006772">
    <property type="term" value="P:thiamine metabolic process"/>
    <property type="evidence" value="ECO:0007669"/>
    <property type="project" value="InterPro"/>
</dbReference>
<dbReference type="Gene3D" id="3.40.50.10240">
    <property type="entry name" value="Thiamin pyrophosphokinase, catalytic domain"/>
    <property type="match status" value="1"/>
</dbReference>
<dbReference type="SUPFAM" id="SSF63999">
    <property type="entry name" value="Thiamin pyrophosphokinase, catalytic domain"/>
    <property type="match status" value="1"/>
</dbReference>
<sequence>MYLLSRQASSRLVLPPRHPRLSRGRFVPSSLVLCTPKEAVPSRKKPPFERVKTGCVTRASVFSLLSVLSASLSSPGHLSVKREHAVPGRYFFSSASAFLSKITLSSVSPSLTKQPTVAFQTRALQARLGTRPGYFSAVRFPSSSQERFRQNDLVGQYGNLLCAFARSHCPVHLFAETGVPSTFYQQNDVLCRLGLIGSSGKYISTTKRPPFCVDCFVKSFPATRATTDFWLRRRFCSSGSISKSFMANRVHHSPRVHVDMEKIRCREDQCSLFSTSQPRNADGGDLHSRGGGAKDGRAENRTESGTVVDLRRLERFFLEGPAPSTIVPSSSPTSPSTPYSSFSSVSTCGSLSPSSSPSPIFSTNTSCLSQPEPSRCGRLFVLILNRPLPAYAAHLLQSCDAYFVADGGGNFLYQLFQNQVQQDIEDRKESLSRRKDMLAARLSSQQLQLQEEMEMHVSHQLEKDHQTLPQQREQLRKLRQQLSHDEEKAVDLPEIDRARVKLDKLPEAICGDLDSLTEEAKSYFRRRHVEVIQWENQDLSDLEKAWKLLLEPRCSSRADVVVILGAIGGRFDHSISAVHFLHKLGAAREQEQDEPSRTAETRGKPVLNRPPFDSQSQGNHEMPQVFLIGEDSLCFLVPRGTTRIRLSPLLTTRHCALIPFGDSPRNATTTGLRWDLKPGMRLKFGDFISTSNQVALRPGDHTEQGDNSEHVGEEQDVEVSTDAPMLWYSQMRLQPSGELIPPLLTSHQC</sequence>
<evidence type="ECO:0000259" key="7">
    <source>
        <dbReference type="Pfam" id="PF04263"/>
    </source>
</evidence>
<evidence type="ECO:0000256" key="1">
    <source>
        <dbReference type="ARBA" id="ARBA00022679"/>
    </source>
</evidence>
<reference evidence="9 10" key="1">
    <citation type="journal article" date="2017" name="Int. J. Parasitol.">
        <title>The genome of the protozoan parasite Cystoisospora suis and a reverse vaccinology approach to identify vaccine candidates.</title>
        <authorList>
            <person name="Palmieri N."/>
            <person name="Shrestha A."/>
            <person name="Ruttkowski B."/>
            <person name="Beck T."/>
            <person name="Vogl C."/>
            <person name="Tomley F."/>
            <person name="Blake D.P."/>
            <person name="Joachim A."/>
        </authorList>
    </citation>
    <scope>NUCLEOTIDE SEQUENCE [LARGE SCALE GENOMIC DNA]</scope>
    <source>
        <strain evidence="9 10">Wien I</strain>
    </source>
</reference>
<feature type="region of interest" description="Disordered" evidence="6">
    <location>
        <begin position="587"/>
        <end position="618"/>
    </location>
</feature>
<dbReference type="RefSeq" id="XP_067919256.1">
    <property type="nucleotide sequence ID" value="XM_068068770.1"/>
</dbReference>
<feature type="domain" description="Thiamin pyrophosphokinase catalytic" evidence="7">
    <location>
        <begin position="394"/>
        <end position="584"/>
    </location>
</feature>
<name>A0A2C6KJ10_9APIC</name>
<feature type="domain" description="Thiamin pyrophosphokinase thiamin-binding" evidence="8">
    <location>
        <begin position="643"/>
        <end position="695"/>
    </location>
</feature>
<dbReference type="InterPro" id="IPR036371">
    <property type="entry name" value="TPK_B1-bd_sf"/>
</dbReference>
<feature type="compositionally biased region" description="Basic and acidic residues" evidence="6">
    <location>
        <begin position="587"/>
        <end position="603"/>
    </location>
</feature>
<keyword evidence="4" id="KW-0067">ATP-binding</keyword>
<dbReference type="Pfam" id="PF04263">
    <property type="entry name" value="TPK_catalytic"/>
    <property type="match status" value="1"/>
</dbReference>
<dbReference type="AlphaFoldDB" id="A0A2C6KJ10"/>
<dbReference type="GO" id="GO:0004788">
    <property type="term" value="F:thiamine diphosphokinase activity"/>
    <property type="evidence" value="ECO:0007669"/>
    <property type="project" value="InterPro"/>
</dbReference>
<evidence type="ECO:0000256" key="3">
    <source>
        <dbReference type="ARBA" id="ARBA00022777"/>
    </source>
</evidence>
<evidence type="ECO:0000256" key="6">
    <source>
        <dbReference type="SAM" id="MobiDB-lite"/>
    </source>
</evidence>
<feature type="region of interest" description="Disordered" evidence="6">
    <location>
        <begin position="696"/>
        <end position="718"/>
    </location>
</feature>
<comment type="caution">
    <text evidence="9">The sequence shown here is derived from an EMBL/GenBank/DDBJ whole genome shotgun (WGS) entry which is preliminary data.</text>
</comment>
<evidence type="ECO:0000256" key="5">
    <source>
        <dbReference type="SAM" id="Coils"/>
    </source>
</evidence>
<dbReference type="GO" id="GO:0030975">
    <property type="term" value="F:thiamine binding"/>
    <property type="evidence" value="ECO:0007669"/>
    <property type="project" value="InterPro"/>
</dbReference>
<dbReference type="VEuPathDB" id="ToxoDB:CSUI_008643"/>
<dbReference type="PANTHER" id="PTHR13622">
    <property type="entry name" value="THIAMIN PYROPHOSPHOKINASE"/>
    <property type="match status" value="1"/>
</dbReference>
<evidence type="ECO:0000256" key="2">
    <source>
        <dbReference type="ARBA" id="ARBA00022741"/>
    </source>
</evidence>